<feature type="transmembrane region" description="Helical" evidence="1">
    <location>
        <begin position="66"/>
        <end position="87"/>
    </location>
</feature>
<proteinExistence type="predicted"/>
<keyword evidence="1" id="KW-0472">Membrane</keyword>
<dbReference type="AlphaFoldDB" id="A0A4R6W8Q9"/>
<dbReference type="Pfam" id="PF04773">
    <property type="entry name" value="FecR"/>
    <property type="match status" value="1"/>
</dbReference>
<keyword evidence="1" id="KW-1133">Transmembrane helix</keyword>
<sequence>MTERDHIFKKFLKGKVSLIELSVLMRWLDRFRHPDSRELTEEQIHDSLARFEERVDREIKRTSVRYVPYAAAALLVCFLSVGTYYFLSEEASDSGAALAAVGPAEGKAVLTLSNGEQLSVGATLQDTVLSDYGVHVLQDEQYGLTITQGNTASEKRQPILYHTVKTPYGGVVRLQLEDGTIVDLNAGSTIRFPNTFEGSDQREIHLDGEAFLTVQRNEKKPFIVRTAQQLVEVLGTRFSINTQDFQVTKTTLQEGSVRVFSSIEPTKTLILGPGEQALFTAKGLHKRVVNLDKELDWKNNDFYFEDSPITEVMDKIAHWYDVDVEISPAKSKVHFTGIISRQRSLKEVLDFLSKTEKMAYKLKERRLYVD</sequence>
<protein>
    <submittedName>
        <fullName evidence="4">FecR family protein</fullName>
    </submittedName>
</protein>
<dbReference type="RefSeq" id="WP_133586626.1">
    <property type="nucleotide sequence ID" value="NZ_SNYV01000019.1"/>
</dbReference>
<dbReference type="PANTHER" id="PTHR30273:SF2">
    <property type="entry name" value="PROTEIN FECR"/>
    <property type="match status" value="1"/>
</dbReference>
<reference evidence="4 5" key="1">
    <citation type="submission" date="2019-03" db="EMBL/GenBank/DDBJ databases">
        <title>Genomic Encyclopedia of Archaeal and Bacterial Type Strains, Phase II (KMG-II): from individual species to whole genera.</title>
        <authorList>
            <person name="Goeker M."/>
        </authorList>
    </citation>
    <scope>NUCLEOTIDE SEQUENCE [LARGE SCALE GENOMIC DNA]</scope>
    <source>
        <strain evidence="4 5">DSM 28353</strain>
    </source>
</reference>
<evidence type="ECO:0000259" key="3">
    <source>
        <dbReference type="Pfam" id="PF16344"/>
    </source>
</evidence>
<dbReference type="InterPro" id="IPR032508">
    <property type="entry name" value="FecR_C"/>
</dbReference>
<evidence type="ECO:0000256" key="1">
    <source>
        <dbReference type="SAM" id="Phobius"/>
    </source>
</evidence>
<accession>A0A4R6W8Q9</accession>
<feature type="domain" description="Protein FecR C-terminal" evidence="3">
    <location>
        <begin position="301"/>
        <end position="369"/>
    </location>
</feature>
<dbReference type="InterPro" id="IPR012373">
    <property type="entry name" value="Ferrdict_sens_TM"/>
</dbReference>
<evidence type="ECO:0000313" key="5">
    <source>
        <dbReference type="Proteomes" id="UP000295292"/>
    </source>
</evidence>
<evidence type="ECO:0000313" key="4">
    <source>
        <dbReference type="EMBL" id="TDQ73449.1"/>
    </source>
</evidence>
<keyword evidence="1" id="KW-0812">Transmembrane</keyword>
<dbReference type="Proteomes" id="UP000295292">
    <property type="component" value="Unassembled WGS sequence"/>
</dbReference>
<organism evidence="4 5">
    <name type="scientific">Sphingobacterium yanglingense</name>
    <dbReference type="NCBI Taxonomy" id="1437280"/>
    <lineage>
        <taxon>Bacteria</taxon>
        <taxon>Pseudomonadati</taxon>
        <taxon>Bacteroidota</taxon>
        <taxon>Sphingobacteriia</taxon>
        <taxon>Sphingobacteriales</taxon>
        <taxon>Sphingobacteriaceae</taxon>
        <taxon>Sphingobacterium</taxon>
    </lineage>
</organism>
<comment type="caution">
    <text evidence="4">The sequence shown here is derived from an EMBL/GenBank/DDBJ whole genome shotgun (WGS) entry which is preliminary data.</text>
</comment>
<dbReference type="GO" id="GO:0016989">
    <property type="term" value="F:sigma factor antagonist activity"/>
    <property type="evidence" value="ECO:0007669"/>
    <property type="project" value="TreeGrafter"/>
</dbReference>
<dbReference type="Gene3D" id="3.55.50.30">
    <property type="match status" value="1"/>
</dbReference>
<dbReference type="EMBL" id="SNYV01000019">
    <property type="protein sequence ID" value="TDQ73449.1"/>
    <property type="molecule type" value="Genomic_DNA"/>
</dbReference>
<dbReference type="InterPro" id="IPR006860">
    <property type="entry name" value="FecR"/>
</dbReference>
<dbReference type="Gene3D" id="2.60.120.1440">
    <property type="match status" value="1"/>
</dbReference>
<gene>
    <name evidence="4" type="ORF">CLV99_4501</name>
</gene>
<evidence type="ECO:0000259" key="2">
    <source>
        <dbReference type="Pfam" id="PF04773"/>
    </source>
</evidence>
<dbReference type="Pfam" id="PF16344">
    <property type="entry name" value="FecR_C"/>
    <property type="match status" value="1"/>
</dbReference>
<keyword evidence="5" id="KW-1185">Reference proteome</keyword>
<feature type="domain" description="FecR protein" evidence="2">
    <location>
        <begin position="163"/>
        <end position="258"/>
    </location>
</feature>
<dbReference type="OrthoDB" id="699645at2"/>
<name>A0A4R6W8Q9_9SPHI</name>
<dbReference type="PANTHER" id="PTHR30273">
    <property type="entry name" value="PERIPLASMIC SIGNAL SENSOR AND SIGMA FACTOR ACTIVATOR FECR-RELATED"/>
    <property type="match status" value="1"/>
</dbReference>